<evidence type="ECO:0000313" key="8">
    <source>
        <dbReference type="Proteomes" id="UP000239560"/>
    </source>
</evidence>
<feature type="compositionally biased region" description="Polar residues" evidence="3">
    <location>
        <begin position="219"/>
        <end position="242"/>
    </location>
</feature>
<sequence>MPPDDAAHPAPSPLSSDDATSTPPPAPDPKPPHDSAGQADLLASESAKAGKMDGQASEQSSSAERLSILSPDLTPATGVPPLGAVTPATPSEPATPIAAPQPTNPRALASLDTALDKLDVAPQPLSASSANSAASPRLPPRPTSRPPSRPPSLSRPPSSYRARSSSSVSRLSISAGAGPSDPKRLSVSTNSSLHSPSLAGAPASPRIPEDADPDPIAAGSSSRRASQVDTSGWTQPSFSSAAPTLAAHETPLVIRDYAYPRTDPRFEGKQLPEDVEAERRFREEEALGRKRSSWDDEDEDGPVGGAVGPGFHWGFVTSHTSDFPAASDLSDNDSDTPDGYSFHDPELDPSSNGNGDDELGEFVPGVYSAVYAFEPELDTEMRLEAGELVSVFERQCAGWVQAGRIVNNELTGEIGLVPENYLALVEAHEGVVEWTTGEDGDVHGTMHAQEEESTADGAKETGAGGAKEGDKATEKHDEPSQGPPSDSTHGSTHDSSR</sequence>
<dbReference type="EMBL" id="LCTV02000001">
    <property type="protein sequence ID" value="PRQ77337.1"/>
    <property type="molecule type" value="Genomic_DNA"/>
</dbReference>
<dbReference type="Proteomes" id="UP000239560">
    <property type="component" value="Unassembled WGS sequence"/>
</dbReference>
<evidence type="ECO:0000256" key="2">
    <source>
        <dbReference type="PROSITE-ProRule" id="PRU00192"/>
    </source>
</evidence>
<dbReference type="PROSITE" id="PS50002">
    <property type="entry name" value="SH3"/>
    <property type="match status" value="1"/>
</dbReference>
<feature type="compositionally biased region" description="Low complexity" evidence="3">
    <location>
        <begin position="121"/>
        <end position="136"/>
    </location>
</feature>
<dbReference type="SMART" id="SM00326">
    <property type="entry name" value="SH3"/>
    <property type="match status" value="1"/>
</dbReference>
<dbReference type="EMBL" id="CWKI01000001">
    <property type="protein sequence ID" value="CTR04173.1"/>
    <property type="molecule type" value="Genomic_DNA"/>
</dbReference>
<evidence type="ECO:0000313" key="5">
    <source>
        <dbReference type="EMBL" id="CTR04173.1"/>
    </source>
</evidence>
<proteinExistence type="predicted"/>
<dbReference type="AlphaFoldDB" id="A0A0K3C5Q5"/>
<feature type="domain" description="SH3" evidence="4">
    <location>
        <begin position="362"/>
        <end position="427"/>
    </location>
</feature>
<evidence type="ECO:0000313" key="7">
    <source>
        <dbReference type="Proteomes" id="UP000199069"/>
    </source>
</evidence>
<feature type="region of interest" description="Disordered" evidence="3">
    <location>
        <begin position="437"/>
        <end position="497"/>
    </location>
</feature>
<dbReference type="InterPro" id="IPR036028">
    <property type="entry name" value="SH3-like_dom_sf"/>
</dbReference>
<dbReference type="STRING" id="5286.A0A0K3C5Q5"/>
<organism evidence="5 7">
    <name type="scientific">Rhodotorula toruloides</name>
    <name type="common">Yeast</name>
    <name type="synonym">Rhodosporidium toruloides</name>
    <dbReference type="NCBI Taxonomy" id="5286"/>
    <lineage>
        <taxon>Eukaryota</taxon>
        <taxon>Fungi</taxon>
        <taxon>Dikarya</taxon>
        <taxon>Basidiomycota</taxon>
        <taxon>Pucciniomycotina</taxon>
        <taxon>Microbotryomycetes</taxon>
        <taxon>Sporidiobolales</taxon>
        <taxon>Sporidiobolaceae</taxon>
        <taxon>Rhodotorula</taxon>
    </lineage>
</organism>
<feature type="compositionally biased region" description="Polar residues" evidence="3">
    <location>
        <begin position="186"/>
        <end position="195"/>
    </location>
</feature>
<dbReference type="Proteomes" id="UP000199069">
    <property type="component" value="Unassembled WGS sequence"/>
</dbReference>
<gene>
    <name evidence="5" type="primary">FGENESH: predicted gene_1.34</name>
    <name evidence="6" type="ORF">AAT19DRAFT_8405</name>
    <name evidence="5" type="ORF">BN2166_0000340</name>
</gene>
<dbReference type="InterPro" id="IPR001452">
    <property type="entry name" value="SH3_domain"/>
</dbReference>
<evidence type="ECO:0000256" key="1">
    <source>
        <dbReference type="ARBA" id="ARBA00022443"/>
    </source>
</evidence>
<keyword evidence="1 2" id="KW-0728">SH3 domain</keyword>
<evidence type="ECO:0000256" key="3">
    <source>
        <dbReference type="SAM" id="MobiDB-lite"/>
    </source>
</evidence>
<reference evidence="5 7" key="1">
    <citation type="submission" date="2015-07" db="EMBL/GenBank/DDBJ databases">
        <authorList>
            <person name="Cajimat M.N.B."/>
            <person name="Milazzo M.L."/>
            <person name="Fulhorst C.F."/>
        </authorList>
    </citation>
    <scope>NUCLEOTIDE SEQUENCE [LARGE SCALE GENOMIC DNA]</scope>
    <source>
        <strain evidence="5">Single colony</strain>
    </source>
</reference>
<dbReference type="SUPFAM" id="SSF50044">
    <property type="entry name" value="SH3-domain"/>
    <property type="match status" value="1"/>
</dbReference>
<feature type="compositionally biased region" description="Basic and acidic residues" evidence="3">
    <location>
        <begin position="467"/>
        <end position="479"/>
    </location>
</feature>
<protein>
    <submittedName>
        <fullName evidence="5 6">Proteophosphoglycan ppg4</fullName>
    </submittedName>
</protein>
<feature type="compositionally biased region" description="Pro residues" evidence="3">
    <location>
        <begin position="137"/>
        <end position="154"/>
    </location>
</feature>
<dbReference type="Pfam" id="PF14604">
    <property type="entry name" value="SH3_9"/>
    <property type="match status" value="1"/>
</dbReference>
<feature type="region of interest" description="Disordered" evidence="3">
    <location>
        <begin position="262"/>
        <end position="309"/>
    </location>
</feature>
<name>A0A0K3C5Q5_RHOTO</name>
<feature type="compositionally biased region" description="Basic and acidic residues" evidence="3">
    <location>
        <begin position="440"/>
        <end position="450"/>
    </location>
</feature>
<feature type="compositionally biased region" description="Low complexity" evidence="3">
    <location>
        <begin position="155"/>
        <end position="177"/>
    </location>
</feature>
<dbReference type="Gene3D" id="2.30.30.40">
    <property type="entry name" value="SH3 Domains"/>
    <property type="match status" value="1"/>
</dbReference>
<reference evidence="6 8" key="2">
    <citation type="journal article" date="2018" name="Elife">
        <title>Functional genomics of lipid metabolism in the oleaginous yeast Rhodosporidium toruloides.</title>
        <authorList>
            <person name="Coradetti S.T."/>
            <person name="Pinel D."/>
            <person name="Geiselman G."/>
            <person name="Ito M."/>
            <person name="Mondo S."/>
            <person name="Reilly M.C."/>
            <person name="Cheng Y.F."/>
            <person name="Bauer S."/>
            <person name="Grigoriev I."/>
            <person name="Gladden J.M."/>
            <person name="Simmons B.A."/>
            <person name="Brem R."/>
            <person name="Arkin A.P."/>
            <person name="Skerker J.M."/>
        </authorList>
    </citation>
    <scope>NUCLEOTIDE SEQUENCE [LARGE SCALE GENOMIC DNA]</scope>
    <source>
        <strain evidence="6 8">NBRC 0880</strain>
    </source>
</reference>
<evidence type="ECO:0000313" key="6">
    <source>
        <dbReference type="EMBL" id="PRQ77337.1"/>
    </source>
</evidence>
<dbReference type="OrthoDB" id="19092at2759"/>
<keyword evidence="7" id="KW-1185">Reference proteome</keyword>
<dbReference type="OMA" id="WSTYSTA"/>
<feature type="compositionally biased region" description="Basic and acidic residues" evidence="3">
    <location>
        <begin position="262"/>
        <end position="294"/>
    </location>
</feature>
<feature type="region of interest" description="Disordered" evidence="3">
    <location>
        <begin position="1"/>
        <end position="250"/>
    </location>
</feature>
<feature type="region of interest" description="Disordered" evidence="3">
    <location>
        <begin position="324"/>
        <end position="360"/>
    </location>
</feature>
<accession>A0A0K3C5Q5</accession>
<evidence type="ECO:0000259" key="4">
    <source>
        <dbReference type="PROSITE" id="PS50002"/>
    </source>
</evidence>